<protein>
    <submittedName>
        <fullName evidence="1">Uncharacterized protein</fullName>
    </submittedName>
</protein>
<organism evidence="1 2">
    <name type="scientific">Steinernema carpocapsae</name>
    <name type="common">Entomopathogenic nematode</name>
    <dbReference type="NCBI Taxonomy" id="34508"/>
    <lineage>
        <taxon>Eukaryota</taxon>
        <taxon>Metazoa</taxon>
        <taxon>Ecdysozoa</taxon>
        <taxon>Nematoda</taxon>
        <taxon>Chromadorea</taxon>
        <taxon>Rhabditida</taxon>
        <taxon>Tylenchina</taxon>
        <taxon>Panagrolaimomorpha</taxon>
        <taxon>Strongyloidoidea</taxon>
        <taxon>Steinernematidae</taxon>
        <taxon>Steinernema</taxon>
    </lineage>
</organism>
<comment type="caution">
    <text evidence="1">The sequence shown here is derived from an EMBL/GenBank/DDBJ whole genome shotgun (WGS) entry which is preliminary data.</text>
</comment>
<dbReference type="AlphaFoldDB" id="A0A4U5MMX7"/>
<dbReference type="EMBL" id="AZBU02000007">
    <property type="protein sequence ID" value="TKR70854.1"/>
    <property type="molecule type" value="Genomic_DNA"/>
</dbReference>
<proteinExistence type="predicted"/>
<keyword evidence="2" id="KW-1185">Reference proteome</keyword>
<evidence type="ECO:0000313" key="2">
    <source>
        <dbReference type="Proteomes" id="UP000298663"/>
    </source>
</evidence>
<gene>
    <name evidence="1" type="ORF">L596_022825</name>
</gene>
<name>A0A4U5MMX7_STECR</name>
<accession>A0A4U5MMX7</accession>
<reference evidence="1 2" key="1">
    <citation type="journal article" date="2015" name="Genome Biol.">
        <title>Comparative genomics of Steinernema reveals deeply conserved gene regulatory networks.</title>
        <authorList>
            <person name="Dillman A.R."/>
            <person name="Macchietto M."/>
            <person name="Porter C.F."/>
            <person name="Rogers A."/>
            <person name="Williams B."/>
            <person name="Antoshechkin I."/>
            <person name="Lee M.M."/>
            <person name="Goodwin Z."/>
            <person name="Lu X."/>
            <person name="Lewis E.E."/>
            <person name="Goodrich-Blair H."/>
            <person name="Stock S.P."/>
            <person name="Adams B.J."/>
            <person name="Sternberg P.W."/>
            <person name="Mortazavi A."/>
        </authorList>
    </citation>
    <scope>NUCLEOTIDE SEQUENCE [LARGE SCALE GENOMIC DNA]</scope>
    <source>
        <strain evidence="1 2">ALL</strain>
    </source>
</reference>
<reference evidence="1 2" key="2">
    <citation type="journal article" date="2019" name="G3 (Bethesda)">
        <title>Hybrid Assembly of the Genome of the Entomopathogenic Nematode Steinernema carpocapsae Identifies the X-Chromosome.</title>
        <authorList>
            <person name="Serra L."/>
            <person name="Macchietto M."/>
            <person name="Macias-Munoz A."/>
            <person name="McGill C.J."/>
            <person name="Rodriguez I.M."/>
            <person name="Rodriguez B."/>
            <person name="Murad R."/>
            <person name="Mortazavi A."/>
        </authorList>
    </citation>
    <scope>NUCLEOTIDE SEQUENCE [LARGE SCALE GENOMIC DNA]</scope>
    <source>
        <strain evidence="1 2">ALL</strain>
    </source>
</reference>
<evidence type="ECO:0000313" key="1">
    <source>
        <dbReference type="EMBL" id="TKR70854.1"/>
    </source>
</evidence>
<sequence length="85" mass="9729">MCTKFTFSAFPPKQRHHNQSRFLLVCKQLQRERSCSTPGMTTIIFATVRESRGFEMKWKTGTNSLLTLKKVAVSCTTTPCLQKQT</sequence>
<dbReference type="Proteomes" id="UP000298663">
    <property type="component" value="Unassembled WGS sequence"/>
</dbReference>